<evidence type="ECO:0000313" key="4">
    <source>
        <dbReference type="EMBL" id="KAF4408119.1"/>
    </source>
</evidence>
<feature type="region of interest" description="Disordered" evidence="1">
    <location>
        <begin position="148"/>
        <end position="210"/>
    </location>
</feature>
<feature type="chain" id="PRO_5046142430" evidence="2">
    <location>
        <begin position="31"/>
        <end position="495"/>
    </location>
</feature>
<evidence type="ECO:0000256" key="1">
    <source>
        <dbReference type="SAM" id="MobiDB-lite"/>
    </source>
</evidence>
<comment type="caution">
    <text evidence="4">The sequence shown here is derived from an EMBL/GenBank/DDBJ whole genome shotgun (WGS) entry which is preliminary data.</text>
</comment>
<organism evidence="4 5">
    <name type="scientific">Streptomyces lycii</name>
    <dbReference type="NCBI Taxonomy" id="2654337"/>
    <lineage>
        <taxon>Bacteria</taxon>
        <taxon>Bacillati</taxon>
        <taxon>Actinomycetota</taxon>
        <taxon>Actinomycetes</taxon>
        <taxon>Kitasatosporales</taxon>
        <taxon>Streptomycetaceae</taxon>
        <taxon>Streptomyces</taxon>
    </lineage>
</organism>
<name>A0ABQ7FIC3_9ACTN</name>
<sequence>MKPKTHKRSPLMNRTVAAAAALLLGGGGLAAVNVYASAGTSSDDDNRREGAAAQRASTIACPEVVDRLQRVPKRSRQEVDRNLAALDSQIGEAYERLVRNRAAAAQDRGWTQNSVLGPLSEKRRATIERIRTALERAGQNPVGLEKLARCGMKDGGTPRPGDGEGDGGGDGQDGGQDGGQGEGENGGQGGGEGEGGEEPPATGPSPEDFVNIESVEPNVEDPEAQGNASTGTFTTSCGVNENGKFNSDNVIAAPGVANGAHHMHDYVGNQDTNAFSSDESLAAGETSCENQEDQSTYYWPVLRDLTAGDEADVNEPGGGQDGNVGKIIQPAEVTLEFQGSPQGEVVEMPRFLRIITGDAKSFTNGDANANASWSCTGFEDRQLADKYPLCPSGSQVVRTFTFQSCWDGQNTDSANHRTHMDFENEQGGCDNGFVAVPKLVQRIVYDVPEGPNFAVDSFPEQLHKPITDHGDFINVMSEGLMAEAVNCINSGEDCN</sequence>
<feature type="compositionally biased region" description="Gly residues" evidence="1">
    <location>
        <begin position="166"/>
        <end position="193"/>
    </location>
</feature>
<accession>A0ABQ7FIC3</accession>
<feature type="signal peptide" evidence="2">
    <location>
        <begin position="1"/>
        <end position="30"/>
    </location>
</feature>
<dbReference type="PANTHER" id="PTHR43662">
    <property type="match status" value="1"/>
</dbReference>
<proteinExistence type="predicted"/>
<evidence type="ECO:0000313" key="5">
    <source>
        <dbReference type="Proteomes" id="UP000621266"/>
    </source>
</evidence>
<feature type="domain" description="DUF1996" evidence="3">
    <location>
        <begin position="251"/>
        <end position="474"/>
    </location>
</feature>
<protein>
    <submittedName>
        <fullName evidence="4">DUF1996 domain-containing protein</fullName>
    </submittedName>
</protein>
<dbReference type="Proteomes" id="UP000621266">
    <property type="component" value="Unassembled WGS sequence"/>
</dbReference>
<keyword evidence="5" id="KW-1185">Reference proteome</keyword>
<dbReference type="InterPro" id="IPR018535">
    <property type="entry name" value="DUF1996"/>
</dbReference>
<keyword evidence="2" id="KW-0732">Signal</keyword>
<dbReference type="PANTHER" id="PTHR43662:SF3">
    <property type="entry name" value="DOMAIN PROTEIN, PUTATIVE (AFU_ORTHOLOGUE AFUA_6G11970)-RELATED"/>
    <property type="match status" value="1"/>
</dbReference>
<evidence type="ECO:0000256" key="2">
    <source>
        <dbReference type="SAM" id="SignalP"/>
    </source>
</evidence>
<dbReference type="EMBL" id="WHPN01000290">
    <property type="protein sequence ID" value="KAF4408119.1"/>
    <property type="molecule type" value="Genomic_DNA"/>
</dbReference>
<reference evidence="4 5" key="1">
    <citation type="submission" date="2019-10" db="EMBL/GenBank/DDBJ databases">
        <title>Streptomyces tenebrisbrunneis sp.nov., an endogenous actinomycete isolated from of Lycium ruthenicum.</title>
        <authorList>
            <person name="Ma L."/>
        </authorList>
    </citation>
    <scope>NUCLEOTIDE SEQUENCE [LARGE SCALE GENOMIC DNA]</scope>
    <source>
        <strain evidence="4 5">TRM 66187</strain>
    </source>
</reference>
<dbReference type="Pfam" id="PF09362">
    <property type="entry name" value="DUF1996"/>
    <property type="match status" value="1"/>
</dbReference>
<evidence type="ECO:0000259" key="3">
    <source>
        <dbReference type="Pfam" id="PF09362"/>
    </source>
</evidence>
<gene>
    <name evidence="4" type="ORF">GCU69_15985</name>
</gene>